<dbReference type="InterPro" id="IPR009057">
    <property type="entry name" value="Homeodomain-like_sf"/>
</dbReference>
<dbReference type="Pfam" id="PF00440">
    <property type="entry name" value="TetR_N"/>
    <property type="match status" value="1"/>
</dbReference>
<accession>A0A5C4N944</accession>
<evidence type="ECO:0000259" key="5">
    <source>
        <dbReference type="PROSITE" id="PS50977"/>
    </source>
</evidence>
<evidence type="ECO:0000256" key="1">
    <source>
        <dbReference type="ARBA" id="ARBA00023015"/>
    </source>
</evidence>
<protein>
    <submittedName>
        <fullName evidence="6">TetR/AcrR family transcriptional regulator</fullName>
    </submittedName>
</protein>
<keyword evidence="3" id="KW-0804">Transcription</keyword>
<dbReference type="InterPro" id="IPR050109">
    <property type="entry name" value="HTH-type_TetR-like_transc_reg"/>
</dbReference>
<proteinExistence type="predicted"/>
<dbReference type="AlphaFoldDB" id="A0A5C4N944"/>
<sequence>MQMTEGRVQQKARTRRDLLEAARRLMDSGDTFSVNAVADAAGISRATAYRYFPDADALMLEAALDSHVPSPEELVGDAQDVRERVHRVRHFLFQAVQDAENFYRRYLARVLDNSVQTDGSRQIRGGRRIPMYEHALAPVREELSQAALRDLVLSLSAVSGVESFIALKDACRADDETARRISIGLIDAILDKGLRDLEDVRLNPA</sequence>
<dbReference type="EMBL" id="VDFV01000029">
    <property type="protein sequence ID" value="TNC67214.1"/>
    <property type="molecule type" value="Genomic_DNA"/>
</dbReference>
<evidence type="ECO:0000256" key="2">
    <source>
        <dbReference type="ARBA" id="ARBA00023125"/>
    </source>
</evidence>
<dbReference type="InterPro" id="IPR001647">
    <property type="entry name" value="HTH_TetR"/>
</dbReference>
<name>A0A5C4N944_9RHOB</name>
<keyword evidence="1" id="KW-0805">Transcription regulation</keyword>
<keyword evidence="2 4" id="KW-0238">DNA-binding</keyword>
<comment type="caution">
    <text evidence="6">The sequence shown here is derived from an EMBL/GenBank/DDBJ whole genome shotgun (WGS) entry which is preliminary data.</text>
</comment>
<dbReference type="GO" id="GO:0000976">
    <property type="term" value="F:transcription cis-regulatory region binding"/>
    <property type="evidence" value="ECO:0007669"/>
    <property type="project" value="TreeGrafter"/>
</dbReference>
<keyword evidence="7" id="KW-1185">Reference proteome</keyword>
<evidence type="ECO:0000256" key="4">
    <source>
        <dbReference type="PROSITE-ProRule" id="PRU00335"/>
    </source>
</evidence>
<dbReference type="SUPFAM" id="SSF46689">
    <property type="entry name" value="Homeodomain-like"/>
    <property type="match status" value="1"/>
</dbReference>
<dbReference type="Gene3D" id="1.10.357.10">
    <property type="entry name" value="Tetracycline Repressor, domain 2"/>
    <property type="match status" value="1"/>
</dbReference>
<gene>
    <name evidence="6" type="ORF">FHG71_15745</name>
</gene>
<feature type="DNA-binding region" description="H-T-H motif" evidence="4">
    <location>
        <begin position="33"/>
        <end position="52"/>
    </location>
</feature>
<evidence type="ECO:0000313" key="7">
    <source>
        <dbReference type="Proteomes" id="UP000305709"/>
    </source>
</evidence>
<feature type="domain" description="HTH tetR-type" evidence="5">
    <location>
        <begin position="12"/>
        <end position="70"/>
    </location>
</feature>
<reference evidence="6 7" key="1">
    <citation type="submission" date="2019-06" db="EMBL/GenBank/DDBJ databases">
        <authorList>
            <person name="Jiang L."/>
        </authorList>
    </citation>
    <scope>NUCLEOTIDE SEQUENCE [LARGE SCALE GENOMIC DNA]</scope>
    <source>
        <strain evidence="6 7">YIM 48858</strain>
    </source>
</reference>
<evidence type="ECO:0000313" key="6">
    <source>
        <dbReference type="EMBL" id="TNC67214.1"/>
    </source>
</evidence>
<dbReference type="Proteomes" id="UP000305709">
    <property type="component" value="Unassembled WGS sequence"/>
</dbReference>
<dbReference type="RefSeq" id="WP_139082657.1">
    <property type="nucleotide sequence ID" value="NZ_VDFV01000029.1"/>
</dbReference>
<evidence type="ECO:0000256" key="3">
    <source>
        <dbReference type="ARBA" id="ARBA00023163"/>
    </source>
</evidence>
<dbReference type="OrthoDB" id="3217159at2"/>
<dbReference type="PROSITE" id="PS50977">
    <property type="entry name" value="HTH_TETR_2"/>
    <property type="match status" value="1"/>
</dbReference>
<dbReference type="PANTHER" id="PTHR30055">
    <property type="entry name" value="HTH-TYPE TRANSCRIPTIONAL REGULATOR RUTR"/>
    <property type="match status" value="1"/>
</dbReference>
<dbReference type="GO" id="GO:0003700">
    <property type="term" value="F:DNA-binding transcription factor activity"/>
    <property type="evidence" value="ECO:0007669"/>
    <property type="project" value="TreeGrafter"/>
</dbReference>
<organism evidence="6 7">
    <name type="scientific">Rubellimicrobium roseum</name>
    <dbReference type="NCBI Taxonomy" id="687525"/>
    <lineage>
        <taxon>Bacteria</taxon>
        <taxon>Pseudomonadati</taxon>
        <taxon>Pseudomonadota</taxon>
        <taxon>Alphaproteobacteria</taxon>
        <taxon>Rhodobacterales</taxon>
        <taxon>Roseobacteraceae</taxon>
        <taxon>Rubellimicrobium</taxon>
    </lineage>
</organism>
<dbReference type="PANTHER" id="PTHR30055:SF234">
    <property type="entry name" value="HTH-TYPE TRANSCRIPTIONAL REGULATOR BETI"/>
    <property type="match status" value="1"/>
</dbReference>